<reference evidence="3 4" key="1">
    <citation type="journal article" date="2013" name="Front. Microbiol.">
        <title>Comparative genomic analyses of the cyanobacterium, Lyngbya aestuarii BL J, a powerful hydrogen producer.</title>
        <authorList>
            <person name="Kothari A."/>
            <person name="Vaughn M."/>
            <person name="Garcia-Pichel F."/>
        </authorList>
    </citation>
    <scope>NUCLEOTIDE SEQUENCE [LARGE SCALE GENOMIC DNA]</scope>
    <source>
        <strain evidence="3 4">BL J</strain>
    </source>
</reference>
<dbReference type="Pfam" id="PF13905">
    <property type="entry name" value="Thioredoxin_8"/>
    <property type="match status" value="1"/>
</dbReference>
<comment type="caution">
    <text evidence="3">The sequence shown here is derived from an EMBL/GenBank/DDBJ whole genome shotgun (WGS) entry which is preliminary data.</text>
</comment>
<feature type="domain" description="Thioredoxin" evidence="2">
    <location>
        <begin position="1"/>
        <end position="145"/>
    </location>
</feature>
<dbReference type="EMBL" id="AUZM01000015">
    <property type="protein sequence ID" value="ERT08029.1"/>
    <property type="molecule type" value="Genomic_DNA"/>
</dbReference>
<dbReference type="Proteomes" id="UP000017127">
    <property type="component" value="Unassembled WGS sequence"/>
</dbReference>
<sequence>MPNIHAPELPQNFPWLNTEHPLSLKSLRGRVVLLDFWTYCCINCLHILPDLKYFEQKYRDSITVIGVHSAKFDHEKEVENIRQAILRYDIEHPVVVDNGFQVWQQYTVNAWPTLVLIDPKGYYVRSVAGEGNREIIDNILNQLIEEHKTQGTINFEEVTLTLEKEKQPLITPLAFPGKVLADATENRLFIADSGHHRIIISTTEGEVLEIIGTGKAGLTDGSFEQAQLFAPQGMTLDKNQQVLYVADTENHAIRKIDLQQKTVETIAGNGEQSPLIYPHGGMALETQLNSPWDLEKVGDKLYIAMAGCHQIWVMNLETHQVETYAGLGAESCVDGELLEAAFSQPSGITTNGVELLIADSEISSIRGVGLGENTTVRTICGSGDLFGFGDEDGEGFEVRLQHCLGVEFAQNYLWVADTYNHKIKRVYVNTGYCETVLGNDGSFSEPSGLSAAGSLLYVADTNHHQIRQVNLETLTVKTLTFPGLCAPDVCIPKPG</sequence>
<dbReference type="Gene3D" id="3.40.30.10">
    <property type="entry name" value="Glutaredoxin"/>
    <property type="match status" value="1"/>
</dbReference>
<dbReference type="InterPro" id="IPR001258">
    <property type="entry name" value="NHL_repeat"/>
</dbReference>
<dbReference type="Pfam" id="PF01436">
    <property type="entry name" value="NHL"/>
    <property type="match status" value="1"/>
</dbReference>
<dbReference type="AlphaFoldDB" id="U7QJ94"/>
<dbReference type="CDD" id="cd03012">
    <property type="entry name" value="TlpA_like_DipZ_like"/>
    <property type="match status" value="1"/>
</dbReference>
<dbReference type="PANTHER" id="PTHR46388:SF2">
    <property type="entry name" value="NHL REPEAT-CONTAINING PROTEIN 2"/>
    <property type="match status" value="1"/>
</dbReference>
<gene>
    <name evidence="3" type="ORF">M595_1950</name>
</gene>
<dbReference type="InterPro" id="IPR036249">
    <property type="entry name" value="Thioredoxin-like_sf"/>
</dbReference>
<keyword evidence="4" id="KW-1185">Reference proteome</keyword>
<evidence type="ECO:0000259" key="2">
    <source>
        <dbReference type="PROSITE" id="PS51352"/>
    </source>
</evidence>
<dbReference type="InterPro" id="IPR013766">
    <property type="entry name" value="Thioredoxin_domain"/>
</dbReference>
<dbReference type="OrthoDB" id="9799230at2"/>
<dbReference type="SUPFAM" id="SSF63825">
    <property type="entry name" value="YWTD domain"/>
    <property type="match status" value="1"/>
</dbReference>
<dbReference type="RefSeq" id="WP_023065792.1">
    <property type="nucleotide sequence ID" value="NZ_AUZM01000015.1"/>
</dbReference>
<proteinExistence type="predicted"/>
<accession>U7QJ94</accession>
<dbReference type="SUPFAM" id="SSF52833">
    <property type="entry name" value="Thioredoxin-like"/>
    <property type="match status" value="1"/>
</dbReference>
<dbReference type="PANTHER" id="PTHR46388">
    <property type="entry name" value="NHL REPEAT-CONTAINING PROTEIN 2"/>
    <property type="match status" value="1"/>
</dbReference>
<evidence type="ECO:0000313" key="3">
    <source>
        <dbReference type="EMBL" id="ERT08029.1"/>
    </source>
</evidence>
<dbReference type="Gene3D" id="2.120.10.30">
    <property type="entry name" value="TolB, C-terminal domain"/>
    <property type="match status" value="2"/>
</dbReference>
<dbReference type="PROSITE" id="PS51352">
    <property type="entry name" value="THIOREDOXIN_2"/>
    <property type="match status" value="1"/>
</dbReference>
<protein>
    <submittedName>
        <fullName evidence="3">AhpC/TSA family protein</fullName>
    </submittedName>
</protein>
<evidence type="ECO:0000313" key="4">
    <source>
        <dbReference type="Proteomes" id="UP000017127"/>
    </source>
</evidence>
<name>U7QJ94_9CYAN</name>
<dbReference type="InterPro" id="IPR011042">
    <property type="entry name" value="6-blade_b-propeller_TolB-like"/>
</dbReference>
<keyword evidence="1" id="KW-0677">Repeat</keyword>
<evidence type="ECO:0000256" key="1">
    <source>
        <dbReference type="ARBA" id="ARBA00022737"/>
    </source>
</evidence>
<dbReference type="PATRIC" id="fig|1348334.3.peg.1901"/>
<dbReference type="InterPro" id="IPR012336">
    <property type="entry name" value="Thioredoxin-like_fold"/>
</dbReference>
<organism evidence="3 4">
    <name type="scientific">Lyngbya aestuarii BL J</name>
    <dbReference type="NCBI Taxonomy" id="1348334"/>
    <lineage>
        <taxon>Bacteria</taxon>
        <taxon>Bacillati</taxon>
        <taxon>Cyanobacteriota</taxon>
        <taxon>Cyanophyceae</taxon>
        <taxon>Oscillatoriophycideae</taxon>
        <taxon>Oscillatoriales</taxon>
        <taxon>Microcoleaceae</taxon>
        <taxon>Lyngbya</taxon>
    </lineage>
</organism>